<sequence>MMKILTAAIFSLVLVFPGNSLEAKDKNSVLDRDFRIMMEWFGGEYDNMEQVYFEGVLKTPADEKHGRIHSIFKRVDLPFLGTHVFYVQQYSDNDPEKIYRQRFYRFTPNYERHVVALEIFSPKDVSQVKDAHLDPSKLDGLTREDVTTLPAGCTVFWRRQANQFIGFMDDKACKVYSPRSKRTLVFSDDLVLTEDQIWIHDRAEDEAGNYVYGNKAGVPHKLLKQRNFTCWMLATNDKAPKKMQFVRNVKLQDQGGEFWIDLVGQEGKSVGIKMRNVRWPYDPNRDSLVLYAHKDGSDRATSYVWTAPESKRIALNLRWMQASCTLDE</sequence>
<dbReference type="AlphaFoldDB" id="A0AA52EGZ8"/>
<dbReference type="InterPro" id="IPR038672">
    <property type="entry name" value="CpcT/CpeT_sf"/>
</dbReference>
<proteinExistence type="predicted"/>
<dbReference type="CDD" id="cd16338">
    <property type="entry name" value="CpcT"/>
    <property type="match status" value="1"/>
</dbReference>
<dbReference type="RefSeq" id="WP_310799346.1">
    <property type="nucleotide sequence ID" value="NZ_CP123872.1"/>
</dbReference>
<dbReference type="Gene3D" id="2.40.128.590">
    <property type="entry name" value="CpcT/CpeT domain"/>
    <property type="match status" value="1"/>
</dbReference>
<dbReference type="KEGG" id="tmk:QGN29_03790"/>
<evidence type="ECO:0000313" key="1">
    <source>
        <dbReference type="EMBL" id="WND03493.1"/>
    </source>
</evidence>
<dbReference type="Pfam" id="PF06206">
    <property type="entry name" value="CpeT"/>
    <property type="match status" value="1"/>
</dbReference>
<keyword evidence="1" id="KW-0456">Lyase</keyword>
<gene>
    <name evidence="1" type="ORF">QGN29_03790</name>
</gene>
<dbReference type="InterPro" id="IPR010404">
    <property type="entry name" value="CpcT/CpeT"/>
</dbReference>
<keyword evidence="2" id="KW-1185">Reference proteome</keyword>
<name>A0AA52EGZ8_9PROT</name>
<dbReference type="EMBL" id="CP123872">
    <property type="protein sequence ID" value="WND03493.1"/>
    <property type="molecule type" value="Genomic_DNA"/>
</dbReference>
<accession>A0AA52EGZ8</accession>
<dbReference type="Proteomes" id="UP001268683">
    <property type="component" value="Chromosome"/>
</dbReference>
<protein>
    <submittedName>
        <fullName evidence="1">Chromophore lyase CpcT/CpeT</fullName>
    </submittedName>
</protein>
<dbReference type="GO" id="GO:0016829">
    <property type="term" value="F:lyase activity"/>
    <property type="evidence" value="ECO:0007669"/>
    <property type="project" value="UniProtKB-KW"/>
</dbReference>
<reference evidence="1" key="1">
    <citation type="submission" date="2023-04" db="EMBL/GenBank/DDBJ databases">
        <title>Complete genome sequence of Temperatibacter marinus.</title>
        <authorList>
            <person name="Rong J.-C."/>
            <person name="Yi M.-L."/>
            <person name="Zhao Q."/>
        </authorList>
    </citation>
    <scope>NUCLEOTIDE SEQUENCE</scope>
    <source>
        <strain evidence="1">NBRC 110045</strain>
    </source>
</reference>
<organism evidence="1 2">
    <name type="scientific">Temperatibacter marinus</name>
    <dbReference type="NCBI Taxonomy" id="1456591"/>
    <lineage>
        <taxon>Bacteria</taxon>
        <taxon>Pseudomonadati</taxon>
        <taxon>Pseudomonadota</taxon>
        <taxon>Alphaproteobacteria</taxon>
        <taxon>Kordiimonadales</taxon>
        <taxon>Temperatibacteraceae</taxon>
        <taxon>Temperatibacter</taxon>
    </lineage>
</organism>
<evidence type="ECO:0000313" key="2">
    <source>
        <dbReference type="Proteomes" id="UP001268683"/>
    </source>
</evidence>